<dbReference type="SMART" id="SM00347">
    <property type="entry name" value="HTH_MARR"/>
    <property type="match status" value="1"/>
</dbReference>
<evidence type="ECO:0000256" key="1">
    <source>
        <dbReference type="ARBA" id="ARBA00023015"/>
    </source>
</evidence>
<dbReference type="PANTHER" id="PTHR42756">
    <property type="entry name" value="TRANSCRIPTIONAL REGULATOR, MARR"/>
    <property type="match status" value="1"/>
</dbReference>
<dbReference type="GO" id="GO:0003700">
    <property type="term" value="F:DNA-binding transcription factor activity"/>
    <property type="evidence" value="ECO:0007669"/>
    <property type="project" value="InterPro"/>
</dbReference>
<organism evidence="5 6">
    <name type="scientific">Candidatus Eisenbergiella intestinigallinarum</name>
    <dbReference type="NCBI Taxonomy" id="2838549"/>
    <lineage>
        <taxon>Bacteria</taxon>
        <taxon>Bacillati</taxon>
        <taxon>Bacillota</taxon>
        <taxon>Clostridia</taxon>
        <taxon>Lachnospirales</taxon>
        <taxon>Lachnospiraceae</taxon>
        <taxon>Eisenbergiella</taxon>
    </lineage>
</organism>
<evidence type="ECO:0000313" key="5">
    <source>
        <dbReference type="EMBL" id="HJC86583.1"/>
    </source>
</evidence>
<dbReference type="InterPro" id="IPR036390">
    <property type="entry name" value="WH_DNA-bd_sf"/>
</dbReference>
<keyword evidence="3" id="KW-0804">Transcription</keyword>
<keyword evidence="1" id="KW-0805">Transcription regulation</keyword>
<reference evidence="5" key="2">
    <citation type="submission" date="2021-04" db="EMBL/GenBank/DDBJ databases">
        <authorList>
            <person name="Gilroy R."/>
        </authorList>
    </citation>
    <scope>NUCLEOTIDE SEQUENCE</scope>
    <source>
        <strain evidence="5">ChiBcec1-1630</strain>
    </source>
</reference>
<dbReference type="AlphaFoldDB" id="A0A9D2QG34"/>
<proteinExistence type="predicted"/>
<protein>
    <submittedName>
        <fullName evidence="5">MarR family transcriptional regulator</fullName>
    </submittedName>
</protein>
<dbReference type="PRINTS" id="PR00598">
    <property type="entry name" value="HTHMARR"/>
</dbReference>
<reference evidence="5" key="1">
    <citation type="journal article" date="2021" name="PeerJ">
        <title>Extensive microbial diversity within the chicken gut microbiome revealed by metagenomics and culture.</title>
        <authorList>
            <person name="Gilroy R."/>
            <person name="Ravi A."/>
            <person name="Getino M."/>
            <person name="Pursley I."/>
            <person name="Horton D.L."/>
            <person name="Alikhan N.F."/>
            <person name="Baker D."/>
            <person name="Gharbi K."/>
            <person name="Hall N."/>
            <person name="Watson M."/>
            <person name="Adriaenssens E.M."/>
            <person name="Foster-Nyarko E."/>
            <person name="Jarju S."/>
            <person name="Secka A."/>
            <person name="Antonio M."/>
            <person name="Oren A."/>
            <person name="Chaudhuri R.R."/>
            <person name="La Ragione R."/>
            <person name="Hildebrand F."/>
            <person name="Pallen M.J."/>
        </authorList>
    </citation>
    <scope>NUCLEOTIDE SEQUENCE</scope>
    <source>
        <strain evidence="5">ChiBcec1-1630</strain>
    </source>
</reference>
<evidence type="ECO:0000313" key="6">
    <source>
        <dbReference type="Proteomes" id="UP000823922"/>
    </source>
</evidence>
<gene>
    <name evidence="5" type="ORF">H9926_01010</name>
</gene>
<evidence type="ECO:0000256" key="2">
    <source>
        <dbReference type="ARBA" id="ARBA00023125"/>
    </source>
</evidence>
<dbReference type="PANTHER" id="PTHR42756:SF1">
    <property type="entry name" value="TRANSCRIPTIONAL REPRESSOR OF EMRAB OPERON"/>
    <property type="match status" value="1"/>
</dbReference>
<dbReference type="Gene3D" id="1.10.10.10">
    <property type="entry name" value="Winged helix-like DNA-binding domain superfamily/Winged helix DNA-binding domain"/>
    <property type="match status" value="1"/>
</dbReference>
<dbReference type="Proteomes" id="UP000823922">
    <property type="component" value="Unassembled WGS sequence"/>
</dbReference>
<dbReference type="PROSITE" id="PS50995">
    <property type="entry name" value="HTH_MARR_2"/>
    <property type="match status" value="1"/>
</dbReference>
<dbReference type="SUPFAM" id="SSF46785">
    <property type="entry name" value="Winged helix' DNA-binding domain"/>
    <property type="match status" value="1"/>
</dbReference>
<dbReference type="Pfam" id="PF01047">
    <property type="entry name" value="MarR"/>
    <property type="match status" value="1"/>
</dbReference>
<feature type="domain" description="HTH marR-type" evidence="4">
    <location>
        <begin position="4"/>
        <end position="138"/>
    </location>
</feature>
<keyword evidence="2" id="KW-0238">DNA-binding</keyword>
<sequence>MADENTCGVLLKQICDELKKMADNSLRANDLTMAQLGALLVLNQLPDRQLSYKELEKKLHVAQSTTTGIVLRLEQKGFVECFGSEQDRRVKMVRLTQTGERCCYLADRHLEEAEEKLLSGLTETERMIFYSLLVKVHQSIR</sequence>
<dbReference type="InterPro" id="IPR036388">
    <property type="entry name" value="WH-like_DNA-bd_sf"/>
</dbReference>
<name>A0A9D2QG34_9FIRM</name>
<dbReference type="EMBL" id="DWVS01000025">
    <property type="protein sequence ID" value="HJC86583.1"/>
    <property type="molecule type" value="Genomic_DNA"/>
</dbReference>
<dbReference type="InterPro" id="IPR000835">
    <property type="entry name" value="HTH_MarR-typ"/>
</dbReference>
<comment type="caution">
    <text evidence="5">The sequence shown here is derived from an EMBL/GenBank/DDBJ whole genome shotgun (WGS) entry which is preliminary data.</text>
</comment>
<evidence type="ECO:0000259" key="4">
    <source>
        <dbReference type="PROSITE" id="PS50995"/>
    </source>
</evidence>
<evidence type="ECO:0000256" key="3">
    <source>
        <dbReference type="ARBA" id="ARBA00023163"/>
    </source>
</evidence>
<accession>A0A9D2QG34</accession>
<dbReference type="GO" id="GO:0003677">
    <property type="term" value="F:DNA binding"/>
    <property type="evidence" value="ECO:0007669"/>
    <property type="project" value="UniProtKB-KW"/>
</dbReference>